<dbReference type="InterPro" id="IPR011335">
    <property type="entry name" value="Restrct_endonuc-II-like"/>
</dbReference>
<evidence type="ECO:0000313" key="3">
    <source>
        <dbReference type="Proteomes" id="UP000054717"/>
    </source>
</evidence>
<dbReference type="Pfam" id="PF09588">
    <property type="entry name" value="YqaJ"/>
    <property type="match status" value="1"/>
</dbReference>
<dbReference type="InterPro" id="IPR051703">
    <property type="entry name" value="NF-kappa-B_Signaling_Reg"/>
</dbReference>
<reference evidence="2" key="1">
    <citation type="submission" date="2016-01" db="EMBL/GenBank/DDBJ databases">
        <authorList>
            <person name="Peeters Charlotte."/>
        </authorList>
    </citation>
    <scope>NUCLEOTIDE SEQUENCE</scope>
    <source>
        <strain evidence="2">LMG 22936</strain>
    </source>
</reference>
<comment type="caution">
    <text evidence="2">The sequence shown here is derived from an EMBL/GenBank/DDBJ whole genome shotgun (WGS) entry which is preliminary data.</text>
</comment>
<organism evidence="2 3">
    <name type="scientific">Caballeronia telluris</name>
    <dbReference type="NCBI Taxonomy" id="326475"/>
    <lineage>
        <taxon>Bacteria</taxon>
        <taxon>Pseudomonadati</taxon>
        <taxon>Pseudomonadota</taxon>
        <taxon>Betaproteobacteria</taxon>
        <taxon>Burkholderiales</taxon>
        <taxon>Burkholderiaceae</taxon>
        <taxon>Caballeronia</taxon>
    </lineage>
</organism>
<dbReference type="PANTHER" id="PTHR46609:SF6">
    <property type="entry name" value="EXONUCLEASE, PHAGE-TYPE_RECB, C-TERMINAL DOMAIN-CONTAINING PROTEIN-RELATED"/>
    <property type="match status" value="1"/>
</dbReference>
<dbReference type="CDD" id="cd22343">
    <property type="entry name" value="PDDEXK_lambda_exonuclease-like"/>
    <property type="match status" value="1"/>
</dbReference>
<evidence type="ECO:0000313" key="2">
    <source>
        <dbReference type="EMBL" id="SAL26150.1"/>
    </source>
</evidence>
<sequence>MSEAIEQRSDEWRAQRAGRLTASRFVDVVSMTKAGKPTAARDKYMREIVFERLAAAPKHSIDGHALRWGTEVEAFAKEAFELETGHIVMPAEFTLHPDYPFIGASPDGLIRADGGYESKCPMDEAVHINTLLNGMPDEHKPQVQGCMMVTGRKYWMFVSYDPRVSERFRLFHQRIERDDAYIDQILLPGLLQFNAEVEQMIAELNRRAA</sequence>
<evidence type="ECO:0000259" key="1">
    <source>
        <dbReference type="Pfam" id="PF09588"/>
    </source>
</evidence>
<dbReference type="InterPro" id="IPR011604">
    <property type="entry name" value="PDDEXK-like_dom_sf"/>
</dbReference>
<protein>
    <submittedName>
        <fullName evidence="2">YqaJ-like viral recombinase domain protein</fullName>
    </submittedName>
</protein>
<accession>A0A158G404</accession>
<dbReference type="RefSeq" id="WP_087629659.1">
    <property type="nucleotide sequence ID" value="NZ_FCNZ02000004.1"/>
</dbReference>
<feature type="domain" description="YqaJ viral recombinase" evidence="1">
    <location>
        <begin position="11"/>
        <end position="152"/>
    </location>
</feature>
<dbReference type="STRING" id="326475.AWB66_01515"/>
<name>A0A158G404_9BURK</name>
<gene>
    <name evidence="2" type="ORF">AWB66_01515</name>
</gene>
<dbReference type="AlphaFoldDB" id="A0A158G404"/>
<dbReference type="EMBL" id="FCNZ02000004">
    <property type="protein sequence ID" value="SAL26150.1"/>
    <property type="molecule type" value="Genomic_DNA"/>
</dbReference>
<keyword evidence="3" id="KW-1185">Reference proteome</keyword>
<dbReference type="InterPro" id="IPR019080">
    <property type="entry name" value="YqaJ_viral_recombinase"/>
</dbReference>
<proteinExistence type="predicted"/>
<dbReference type="Gene3D" id="3.90.320.10">
    <property type="match status" value="1"/>
</dbReference>
<dbReference type="PANTHER" id="PTHR46609">
    <property type="entry name" value="EXONUCLEASE, PHAGE-TYPE/RECB, C-TERMINAL DOMAIN-CONTAINING PROTEIN"/>
    <property type="match status" value="1"/>
</dbReference>
<dbReference type="Proteomes" id="UP000054717">
    <property type="component" value="Unassembled WGS sequence"/>
</dbReference>
<dbReference type="SUPFAM" id="SSF52980">
    <property type="entry name" value="Restriction endonuclease-like"/>
    <property type="match status" value="1"/>
</dbReference>